<name>A0ABW0EEM0_9BACT</name>
<comment type="caution">
    <text evidence="1">The sequence shown here is derived from an EMBL/GenBank/DDBJ whole genome shotgun (WGS) entry which is preliminary data.</text>
</comment>
<organism evidence="1 2">
    <name type="scientific">Adhaeribacter terreus</name>
    <dbReference type="NCBI Taxonomy" id="529703"/>
    <lineage>
        <taxon>Bacteria</taxon>
        <taxon>Pseudomonadati</taxon>
        <taxon>Bacteroidota</taxon>
        <taxon>Cytophagia</taxon>
        <taxon>Cytophagales</taxon>
        <taxon>Hymenobacteraceae</taxon>
        <taxon>Adhaeribacter</taxon>
    </lineage>
</organism>
<evidence type="ECO:0000313" key="1">
    <source>
        <dbReference type="EMBL" id="MFC5272377.1"/>
    </source>
</evidence>
<dbReference type="EMBL" id="JBHSKT010000016">
    <property type="protein sequence ID" value="MFC5272377.1"/>
    <property type="molecule type" value="Genomic_DNA"/>
</dbReference>
<gene>
    <name evidence="1" type="ORF">ACFPIB_17305</name>
</gene>
<sequence length="45" mass="5094">MTQELKNAFGKVFITITVDQKNRWIATNWLGYQTEESIKAGAGAY</sequence>
<protein>
    <submittedName>
        <fullName evidence="1">Uncharacterized protein</fullName>
    </submittedName>
</protein>
<evidence type="ECO:0000313" key="2">
    <source>
        <dbReference type="Proteomes" id="UP001596161"/>
    </source>
</evidence>
<accession>A0ABW0EEM0</accession>
<dbReference type="RefSeq" id="WP_378018735.1">
    <property type="nucleotide sequence ID" value="NZ_JBHSKT010000016.1"/>
</dbReference>
<reference evidence="2" key="1">
    <citation type="journal article" date="2019" name="Int. J. Syst. Evol. Microbiol.">
        <title>The Global Catalogue of Microorganisms (GCM) 10K type strain sequencing project: providing services to taxonomists for standard genome sequencing and annotation.</title>
        <authorList>
            <consortium name="The Broad Institute Genomics Platform"/>
            <consortium name="The Broad Institute Genome Sequencing Center for Infectious Disease"/>
            <person name="Wu L."/>
            <person name="Ma J."/>
        </authorList>
    </citation>
    <scope>NUCLEOTIDE SEQUENCE [LARGE SCALE GENOMIC DNA]</scope>
    <source>
        <strain evidence="2">KACC 12602</strain>
    </source>
</reference>
<keyword evidence="2" id="KW-1185">Reference proteome</keyword>
<proteinExistence type="predicted"/>
<dbReference type="Proteomes" id="UP001596161">
    <property type="component" value="Unassembled WGS sequence"/>
</dbReference>